<dbReference type="AlphaFoldDB" id="A0A834B6U4"/>
<protein>
    <submittedName>
        <fullName evidence="2">Uncharacterized protein</fullName>
    </submittedName>
</protein>
<dbReference type="EMBL" id="JABVXQ010000002">
    <property type="protein sequence ID" value="KAF6125310.1"/>
    <property type="molecule type" value="Genomic_DNA"/>
</dbReference>
<feature type="transmembrane region" description="Helical" evidence="1">
    <location>
        <begin position="105"/>
        <end position="126"/>
    </location>
</feature>
<organism evidence="2 3">
    <name type="scientific">Phyllostomus discolor</name>
    <name type="common">pale spear-nosed bat</name>
    <dbReference type="NCBI Taxonomy" id="89673"/>
    <lineage>
        <taxon>Eukaryota</taxon>
        <taxon>Metazoa</taxon>
        <taxon>Chordata</taxon>
        <taxon>Craniata</taxon>
        <taxon>Vertebrata</taxon>
        <taxon>Euteleostomi</taxon>
        <taxon>Mammalia</taxon>
        <taxon>Eutheria</taxon>
        <taxon>Laurasiatheria</taxon>
        <taxon>Chiroptera</taxon>
        <taxon>Yangochiroptera</taxon>
        <taxon>Phyllostomidae</taxon>
        <taxon>Phyllostominae</taxon>
        <taxon>Phyllostomus</taxon>
    </lineage>
</organism>
<evidence type="ECO:0000256" key="1">
    <source>
        <dbReference type="SAM" id="Phobius"/>
    </source>
</evidence>
<name>A0A834B6U4_9CHIR</name>
<feature type="transmembrane region" description="Helical" evidence="1">
    <location>
        <begin position="51"/>
        <end position="69"/>
    </location>
</feature>
<reference evidence="2 3" key="1">
    <citation type="journal article" date="2020" name="Nature">
        <title>Six reference-quality genomes reveal evolution of bat adaptations.</title>
        <authorList>
            <person name="Jebb D."/>
            <person name="Huang Z."/>
            <person name="Pippel M."/>
            <person name="Hughes G.M."/>
            <person name="Lavrichenko K."/>
            <person name="Devanna P."/>
            <person name="Winkler S."/>
            <person name="Jermiin L.S."/>
            <person name="Skirmuntt E.C."/>
            <person name="Katzourakis A."/>
            <person name="Burkitt-Gray L."/>
            <person name="Ray D.A."/>
            <person name="Sullivan K.A.M."/>
            <person name="Roscito J.G."/>
            <person name="Kirilenko B.M."/>
            <person name="Davalos L.M."/>
            <person name="Corthals A.P."/>
            <person name="Power M.L."/>
            <person name="Jones G."/>
            <person name="Ransome R.D."/>
            <person name="Dechmann D.K.N."/>
            <person name="Locatelli A.G."/>
            <person name="Puechmaille S.J."/>
            <person name="Fedrigo O."/>
            <person name="Jarvis E.D."/>
            <person name="Hiller M."/>
            <person name="Vernes S.C."/>
            <person name="Myers E.W."/>
            <person name="Teeling E.C."/>
        </authorList>
    </citation>
    <scope>NUCLEOTIDE SEQUENCE [LARGE SCALE GENOMIC DNA]</scope>
    <source>
        <strain evidence="2">Bat1K_MPI-CBG_1</strain>
    </source>
</reference>
<gene>
    <name evidence="2" type="ORF">HJG60_009818</name>
</gene>
<evidence type="ECO:0000313" key="2">
    <source>
        <dbReference type="EMBL" id="KAF6125310.1"/>
    </source>
</evidence>
<dbReference type="Proteomes" id="UP000664940">
    <property type="component" value="Unassembled WGS sequence"/>
</dbReference>
<proteinExistence type="predicted"/>
<keyword evidence="1" id="KW-0812">Transmembrane</keyword>
<accession>A0A834B6U4</accession>
<keyword evidence="1" id="KW-0472">Membrane</keyword>
<evidence type="ECO:0000313" key="3">
    <source>
        <dbReference type="Proteomes" id="UP000664940"/>
    </source>
</evidence>
<feature type="transmembrane region" description="Helical" evidence="1">
    <location>
        <begin position="81"/>
        <end position="99"/>
    </location>
</feature>
<comment type="caution">
    <text evidence="2">The sequence shown here is derived from an EMBL/GenBank/DDBJ whole genome shotgun (WGS) entry which is preliminary data.</text>
</comment>
<sequence>MLLHLSHFPPSLPSTLYPPPTHLSPFSSCPCVILMSSLVSTFPVLFLPSPYLFSTYILCYLFSIPFPPLSSSHPPAANPPCALHFCGSVPVLMVYLVSFGFALGVVVNICEFAVLLLYMSFLYLLFLDKSLQHFIK</sequence>
<keyword evidence="1" id="KW-1133">Transmembrane helix</keyword>